<proteinExistence type="predicted"/>
<dbReference type="SUPFAM" id="SSF52172">
    <property type="entry name" value="CheY-like"/>
    <property type="match status" value="1"/>
</dbReference>
<accession>C3X7D7</accession>
<dbReference type="PROSITE" id="PS50043">
    <property type="entry name" value="HTH_LUXR_2"/>
    <property type="match status" value="1"/>
</dbReference>
<dbReference type="CDD" id="cd06170">
    <property type="entry name" value="LuxR_C_like"/>
    <property type="match status" value="1"/>
</dbReference>
<organism evidence="5 6">
    <name type="scientific">Oxalobacter formigenes OXCC13</name>
    <dbReference type="NCBI Taxonomy" id="556269"/>
    <lineage>
        <taxon>Bacteria</taxon>
        <taxon>Pseudomonadati</taxon>
        <taxon>Pseudomonadota</taxon>
        <taxon>Betaproteobacteria</taxon>
        <taxon>Burkholderiales</taxon>
        <taxon>Oxalobacteraceae</taxon>
        <taxon>Oxalobacter</taxon>
    </lineage>
</organism>
<dbReference type="Pfam" id="PF00196">
    <property type="entry name" value="GerE"/>
    <property type="match status" value="1"/>
</dbReference>
<evidence type="ECO:0000259" key="4">
    <source>
        <dbReference type="PROSITE" id="PS50043"/>
    </source>
</evidence>
<name>C3X7D7_OXAFO</name>
<sequence>MKVSGSKVTVRMIGSIAALFDFLSANSAKLIVLDMNLPGARNSEVLKKIASMKDQARLIFGGISFTPAAELASLAIGAVACCPPTLGESECRKILSVVSKKGVWLSSAGIPALMARLHESAVHTNPESQKNEETDSFTAAETNPLSCLTRRELEIARLVNKGCSNKAVAKELDIAERTVKAHLSSIFEKLDVKDRLQLVVFMSGHD</sequence>
<keyword evidence="1" id="KW-0805">Transcription regulation</keyword>
<dbReference type="PANTHER" id="PTHR44688">
    <property type="entry name" value="DNA-BINDING TRANSCRIPTIONAL ACTIVATOR DEVR_DOSR"/>
    <property type="match status" value="1"/>
</dbReference>
<dbReference type="InterPro" id="IPR016032">
    <property type="entry name" value="Sig_transdc_resp-reg_C-effctor"/>
</dbReference>
<dbReference type="PROSITE" id="PS00622">
    <property type="entry name" value="HTH_LUXR_1"/>
    <property type="match status" value="1"/>
</dbReference>
<dbReference type="PRINTS" id="PR00038">
    <property type="entry name" value="HTHLUXR"/>
</dbReference>
<evidence type="ECO:0000256" key="1">
    <source>
        <dbReference type="ARBA" id="ARBA00023015"/>
    </source>
</evidence>
<dbReference type="AlphaFoldDB" id="C3X7D7"/>
<keyword evidence="3" id="KW-0804">Transcription</keyword>
<protein>
    <submittedName>
        <fullName evidence="5">Transcriptional regulator, LuxR family</fullName>
    </submittedName>
</protein>
<dbReference type="EMBL" id="GG658170">
    <property type="protein sequence ID" value="EEO29113.1"/>
    <property type="molecule type" value="Genomic_DNA"/>
</dbReference>
<dbReference type="Gene3D" id="3.40.50.2300">
    <property type="match status" value="1"/>
</dbReference>
<reference evidence="5 6" key="1">
    <citation type="submission" date="2009-02" db="EMBL/GenBank/DDBJ databases">
        <title>The Genome Sequence of Oxalobacter formigenes OXCC13.</title>
        <authorList>
            <consortium name="The Broad Institute Genome Sequencing Platform"/>
            <person name="Ward D."/>
            <person name="Young S.K."/>
            <person name="Kodira C.D."/>
            <person name="Zeng Q."/>
            <person name="Koehrsen M."/>
            <person name="Alvarado L."/>
            <person name="Berlin A."/>
            <person name="Borenstein D."/>
            <person name="Chen Z."/>
            <person name="Engels R."/>
            <person name="Freedman E."/>
            <person name="Gellesch M."/>
            <person name="Goldberg J."/>
            <person name="Griggs A."/>
            <person name="Gujja S."/>
            <person name="Heiman D."/>
            <person name="Hepburn T."/>
            <person name="Howarth C."/>
            <person name="Jen D."/>
            <person name="Larson L."/>
            <person name="Lewis B."/>
            <person name="Mehta T."/>
            <person name="Park D."/>
            <person name="Pearson M."/>
            <person name="Roberts A."/>
            <person name="Saif S."/>
            <person name="Shea T."/>
            <person name="Shenoy N."/>
            <person name="Sisk P."/>
            <person name="Stolte C."/>
            <person name="Sykes S."/>
            <person name="Walk T."/>
            <person name="White J."/>
            <person name="Yandava C."/>
            <person name="Allison M.J."/>
            <person name="Lander E."/>
            <person name="Nusbaum C."/>
            <person name="Galagan J."/>
            <person name="Birren B."/>
        </authorList>
    </citation>
    <scope>NUCLEOTIDE SEQUENCE [LARGE SCALE GENOMIC DNA]</scope>
    <source>
        <strain evidence="5 6">OXCC13</strain>
    </source>
</reference>
<dbReference type="PANTHER" id="PTHR44688:SF16">
    <property type="entry name" value="DNA-BINDING TRANSCRIPTIONAL ACTIVATOR DEVR_DOSR"/>
    <property type="match status" value="1"/>
</dbReference>
<evidence type="ECO:0000313" key="6">
    <source>
        <dbReference type="Proteomes" id="UP000005089"/>
    </source>
</evidence>
<evidence type="ECO:0000256" key="3">
    <source>
        <dbReference type="ARBA" id="ARBA00023163"/>
    </source>
</evidence>
<gene>
    <name evidence="5" type="ORF">OFBG_00141</name>
</gene>
<dbReference type="GO" id="GO:0003677">
    <property type="term" value="F:DNA binding"/>
    <property type="evidence" value="ECO:0007669"/>
    <property type="project" value="UniProtKB-KW"/>
</dbReference>
<dbReference type="GO" id="GO:0006355">
    <property type="term" value="P:regulation of DNA-templated transcription"/>
    <property type="evidence" value="ECO:0007669"/>
    <property type="project" value="InterPro"/>
</dbReference>
<dbReference type="HOGENOM" id="CLU_000445_90_8_4"/>
<evidence type="ECO:0000313" key="5">
    <source>
        <dbReference type="EMBL" id="EEO29113.1"/>
    </source>
</evidence>
<dbReference type="SUPFAM" id="SSF46894">
    <property type="entry name" value="C-terminal effector domain of the bipartite response regulators"/>
    <property type="match status" value="1"/>
</dbReference>
<keyword evidence="6" id="KW-1185">Reference proteome</keyword>
<keyword evidence="2" id="KW-0238">DNA-binding</keyword>
<dbReference type="InterPro" id="IPR000792">
    <property type="entry name" value="Tscrpt_reg_LuxR_C"/>
</dbReference>
<dbReference type="SMART" id="SM00421">
    <property type="entry name" value="HTH_LUXR"/>
    <property type="match status" value="1"/>
</dbReference>
<dbReference type="eggNOG" id="COG2197">
    <property type="taxonomic scope" value="Bacteria"/>
</dbReference>
<dbReference type="STRING" id="847.BRW83_2140"/>
<dbReference type="Proteomes" id="UP000005089">
    <property type="component" value="Unassembled WGS sequence"/>
</dbReference>
<feature type="domain" description="HTH luxR-type" evidence="4">
    <location>
        <begin position="141"/>
        <end position="206"/>
    </location>
</feature>
<dbReference type="InterPro" id="IPR011006">
    <property type="entry name" value="CheY-like_superfamily"/>
</dbReference>
<evidence type="ECO:0000256" key="2">
    <source>
        <dbReference type="ARBA" id="ARBA00023125"/>
    </source>
</evidence>